<name>A0AAE1HWL0_9NEOP</name>
<evidence type="ECO:0000256" key="1">
    <source>
        <dbReference type="ARBA" id="ARBA00004123"/>
    </source>
</evidence>
<dbReference type="Proteomes" id="UP001219518">
    <property type="component" value="Unassembled WGS sequence"/>
</dbReference>
<sequence length="114" mass="12970">MILNFIDKELSMLMRPSWVPRARFYRQYSEASLWAALTEVNSGESVYKASRKHGVPEKTVRDWMKRLNIQSQFSAPYLRRAAARAAQQSPNTSSEILTPVSVVSDAKEDCSDNT</sequence>
<gene>
    <name evidence="3" type="ORF">KUF71_017040</name>
</gene>
<dbReference type="SUPFAM" id="SSF46689">
    <property type="entry name" value="Homeodomain-like"/>
    <property type="match status" value="1"/>
</dbReference>
<protein>
    <submittedName>
        <fullName evidence="3">tRNA uridine(34) acetyltransferase</fullName>
    </submittedName>
</protein>
<accession>A0AAE1HWL0</accession>
<reference evidence="3" key="1">
    <citation type="submission" date="2021-07" db="EMBL/GenBank/DDBJ databases">
        <authorList>
            <person name="Catto M.A."/>
            <person name="Jacobson A."/>
            <person name="Kennedy G."/>
            <person name="Labadie P."/>
            <person name="Hunt B.G."/>
            <person name="Srinivasan R."/>
        </authorList>
    </citation>
    <scope>NUCLEOTIDE SEQUENCE</scope>
    <source>
        <strain evidence="3">PL_HMW_Pooled</strain>
        <tissue evidence="3">Head</tissue>
    </source>
</reference>
<organism evidence="3 4">
    <name type="scientific">Frankliniella fusca</name>
    <dbReference type="NCBI Taxonomy" id="407009"/>
    <lineage>
        <taxon>Eukaryota</taxon>
        <taxon>Metazoa</taxon>
        <taxon>Ecdysozoa</taxon>
        <taxon>Arthropoda</taxon>
        <taxon>Hexapoda</taxon>
        <taxon>Insecta</taxon>
        <taxon>Pterygota</taxon>
        <taxon>Neoptera</taxon>
        <taxon>Paraneoptera</taxon>
        <taxon>Thysanoptera</taxon>
        <taxon>Terebrantia</taxon>
        <taxon>Thripoidea</taxon>
        <taxon>Thripidae</taxon>
        <taxon>Frankliniella</taxon>
    </lineage>
</organism>
<evidence type="ECO:0000313" key="3">
    <source>
        <dbReference type="EMBL" id="KAK3928817.1"/>
    </source>
</evidence>
<evidence type="ECO:0000256" key="2">
    <source>
        <dbReference type="SAM" id="MobiDB-lite"/>
    </source>
</evidence>
<dbReference type="Gene3D" id="1.10.10.60">
    <property type="entry name" value="Homeodomain-like"/>
    <property type="match status" value="1"/>
</dbReference>
<evidence type="ECO:0000313" key="4">
    <source>
        <dbReference type="Proteomes" id="UP001219518"/>
    </source>
</evidence>
<dbReference type="EMBL" id="JAHWGI010001356">
    <property type="protein sequence ID" value="KAK3928817.1"/>
    <property type="molecule type" value="Genomic_DNA"/>
</dbReference>
<comment type="subcellular location">
    <subcellularLocation>
        <location evidence="1">Nucleus</location>
    </subcellularLocation>
</comment>
<dbReference type="GO" id="GO:0005634">
    <property type="term" value="C:nucleus"/>
    <property type="evidence" value="ECO:0007669"/>
    <property type="project" value="UniProtKB-SubCell"/>
</dbReference>
<feature type="compositionally biased region" description="Polar residues" evidence="2">
    <location>
        <begin position="87"/>
        <end position="96"/>
    </location>
</feature>
<feature type="compositionally biased region" description="Basic and acidic residues" evidence="2">
    <location>
        <begin position="105"/>
        <end position="114"/>
    </location>
</feature>
<comment type="caution">
    <text evidence="3">The sequence shown here is derived from an EMBL/GenBank/DDBJ whole genome shotgun (WGS) entry which is preliminary data.</text>
</comment>
<reference evidence="3" key="2">
    <citation type="journal article" date="2023" name="BMC Genomics">
        <title>Pest status, molecular evolution, and epigenetic factors derived from the genome assembly of Frankliniella fusca, a thysanopteran phytovirus vector.</title>
        <authorList>
            <person name="Catto M.A."/>
            <person name="Labadie P.E."/>
            <person name="Jacobson A.L."/>
            <person name="Kennedy G.G."/>
            <person name="Srinivasan R."/>
            <person name="Hunt B.G."/>
        </authorList>
    </citation>
    <scope>NUCLEOTIDE SEQUENCE</scope>
    <source>
        <strain evidence="3">PL_HMW_Pooled</strain>
    </source>
</reference>
<proteinExistence type="predicted"/>
<dbReference type="InterPro" id="IPR009057">
    <property type="entry name" value="Homeodomain-like_sf"/>
</dbReference>
<keyword evidence="4" id="KW-1185">Reference proteome</keyword>
<dbReference type="AlphaFoldDB" id="A0AAE1HWL0"/>
<feature type="region of interest" description="Disordered" evidence="2">
    <location>
        <begin position="84"/>
        <end position="114"/>
    </location>
</feature>